<name>D7CAE8_STRBB</name>
<dbReference type="HOGENOM" id="CLU_2541007_0_0_11"/>
<dbReference type="EMBL" id="CP002047">
    <property type="protein sequence ID" value="ADI06505.1"/>
    <property type="molecule type" value="Genomic_DNA"/>
</dbReference>
<organism evidence="2 3">
    <name type="scientific">Streptomyces bingchenggensis (strain BCW-1)</name>
    <dbReference type="NCBI Taxonomy" id="749414"/>
    <lineage>
        <taxon>Bacteria</taxon>
        <taxon>Bacillati</taxon>
        <taxon>Actinomycetota</taxon>
        <taxon>Actinomycetes</taxon>
        <taxon>Kitasatosporales</taxon>
        <taxon>Streptomycetaceae</taxon>
        <taxon>Streptomyces</taxon>
    </lineage>
</organism>
<keyword evidence="3" id="KW-1185">Reference proteome</keyword>
<feature type="region of interest" description="Disordered" evidence="1">
    <location>
        <begin position="60"/>
        <end position="83"/>
    </location>
</feature>
<sequence length="83" mass="8548">MAIQRVLLLSSLFLGSATVFLSPFLSSVAVGVDFGSVLGDLEAEGDAEGSGFVAPSRARRGLTLAGPGSPSPSRRTLRGRMEP</sequence>
<evidence type="ECO:0000256" key="1">
    <source>
        <dbReference type="SAM" id="MobiDB-lite"/>
    </source>
</evidence>
<gene>
    <name evidence="2" type="ordered locus">SBI_03384</name>
</gene>
<evidence type="ECO:0000313" key="2">
    <source>
        <dbReference type="EMBL" id="ADI06505.1"/>
    </source>
</evidence>
<reference evidence="2 3" key="1">
    <citation type="journal article" date="2010" name="J. Bacteriol.">
        <title>Genome sequence of the milbemycin-producing bacterium Streptomyces bingchenggensis.</title>
        <authorList>
            <person name="Wang X.J."/>
            <person name="Yan Y.J."/>
            <person name="Zhang B."/>
            <person name="An J."/>
            <person name="Wang J.J."/>
            <person name="Tian J."/>
            <person name="Jiang L."/>
            <person name="Chen Y.H."/>
            <person name="Huang S.X."/>
            <person name="Yin M."/>
            <person name="Zhang J."/>
            <person name="Gao A.L."/>
            <person name="Liu C.X."/>
            <person name="Zhu Z.X."/>
            <person name="Xiang W.S."/>
        </authorList>
    </citation>
    <scope>NUCLEOTIDE SEQUENCE [LARGE SCALE GENOMIC DNA]</scope>
    <source>
        <strain evidence="2 3">BCW-1</strain>
    </source>
</reference>
<evidence type="ECO:0000313" key="3">
    <source>
        <dbReference type="Proteomes" id="UP000000377"/>
    </source>
</evidence>
<proteinExistence type="predicted"/>
<protein>
    <submittedName>
        <fullName evidence="2">Uncharacterized protein</fullName>
    </submittedName>
</protein>
<dbReference type="AlphaFoldDB" id="D7CAE8"/>
<dbReference type="Proteomes" id="UP000000377">
    <property type="component" value="Chromosome"/>
</dbReference>
<accession>D7CAE8</accession>
<dbReference type="KEGG" id="sbh:SBI_03384"/>